<accession>A0A1J4KMM8</accession>
<dbReference type="GeneID" id="94834487"/>
<evidence type="ECO:0008006" key="3">
    <source>
        <dbReference type="Google" id="ProtNLM"/>
    </source>
</evidence>
<reference evidence="1" key="1">
    <citation type="submission" date="2016-10" db="EMBL/GenBank/DDBJ databases">
        <authorList>
            <person name="Benchimol M."/>
            <person name="Almeida L.G."/>
            <person name="Vasconcelos A.T."/>
            <person name="Perreira-Neves A."/>
            <person name="Rosa I.A."/>
            <person name="Tasca T."/>
            <person name="Bogo M.R."/>
            <person name="de Souza W."/>
        </authorList>
    </citation>
    <scope>NUCLEOTIDE SEQUENCE [LARGE SCALE GENOMIC DNA]</scope>
    <source>
        <strain evidence="1">K</strain>
    </source>
</reference>
<dbReference type="InterPro" id="IPR029044">
    <property type="entry name" value="Nucleotide-diphossugar_trans"/>
</dbReference>
<organism evidence="1 2">
    <name type="scientific">Tritrichomonas foetus</name>
    <dbReference type="NCBI Taxonomy" id="1144522"/>
    <lineage>
        <taxon>Eukaryota</taxon>
        <taxon>Metamonada</taxon>
        <taxon>Parabasalia</taxon>
        <taxon>Tritrichomonadida</taxon>
        <taxon>Tritrichomonadidae</taxon>
        <taxon>Tritrichomonas</taxon>
    </lineage>
</organism>
<dbReference type="EMBL" id="MLAK01000564">
    <property type="protein sequence ID" value="OHT12402.1"/>
    <property type="molecule type" value="Genomic_DNA"/>
</dbReference>
<protein>
    <recommendedName>
        <fullName evidence="3">Nucleotide-diphospho-sugar transferase domain-containing protein</fullName>
    </recommendedName>
</protein>
<gene>
    <name evidence="1" type="ORF">TRFO_17772</name>
</gene>
<dbReference type="VEuPathDB" id="TrichDB:TRFO_17772"/>
<proteinExistence type="predicted"/>
<comment type="caution">
    <text evidence="1">The sequence shown here is derived from an EMBL/GenBank/DDBJ whole genome shotgun (WGS) entry which is preliminary data.</text>
</comment>
<dbReference type="OrthoDB" id="413746at2759"/>
<dbReference type="Proteomes" id="UP000179807">
    <property type="component" value="Unassembled WGS sequence"/>
</dbReference>
<evidence type="ECO:0000313" key="2">
    <source>
        <dbReference type="Proteomes" id="UP000179807"/>
    </source>
</evidence>
<dbReference type="RefSeq" id="XP_068365538.1">
    <property type="nucleotide sequence ID" value="XM_068499783.1"/>
</dbReference>
<keyword evidence="2" id="KW-1185">Reference proteome</keyword>
<evidence type="ECO:0000313" key="1">
    <source>
        <dbReference type="EMBL" id="OHT12402.1"/>
    </source>
</evidence>
<sequence>MITFGFHKKFILPMLWIAFFHIMTYSIRRESKYIYFISKPSINSLENKYYKLCAPFIKKKSFSTKRDLTITSIFYRERDVPLTLFSIRQSGCMATIVILTNKGMKFAALTTKIINCLSIKVIGVEIPHVLKKRHTDFIRDSMVCNFAKKYQEDFDRIFFFDAYDVFFEHDPFEYFIGDNMFFFQEALIPIKDSPCNRGWILDCYGNEGLPIMGDNVVICSGTVAGSIRMFIRFYELLQKQPAWKQCAVDQGQMNFAVYSGLLTLNNVSYVIFNHAGPVHTLPHSIIHYKYYLDNPNYIYVTNANDKVAAVYHQINRFKNVTRGLYHRCNFTKIRNACQCDDKNIKNYQFMNLVTVD</sequence>
<dbReference type="AlphaFoldDB" id="A0A1J4KMM8"/>
<name>A0A1J4KMM8_9EUKA</name>
<dbReference type="SUPFAM" id="SSF53448">
    <property type="entry name" value="Nucleotide-diphospho-sugar transferases"/>
    <property type="match status" value="1"/>
</dbReference>